<organism evidence="9 10">
    <name type="scientific">Paenibacillus etheri</name>
    <dbReference type="NCBI Taxonomy" id="1306852"/>
    <lineage>
        <taxon>Bacteria</taxon>
        <taxon>Bacillati</taxon>
        <taxon>Bacillota</taxon>
        <taxon>Bacilli</taxon>
        <taxon>Bacillales</taxon>
        <taxon>Paenibacillaceae</taxon>
        <taxon>Paenibacillus</taxon>
    </lineage>
</organism>
<dbReference type="CDD" id="cd03228">
    <property type="entry name" value="ABCC_MRP_Like"/>
    <property type="match status" value="1"/>
</dbReference>
<dbReference type="PANTHER" id="PTHR43394">
    <property type="entry name" value="ATP-DEPENDENT PERMEASE MDL1, MITOCHONDRIAL"/>
    <property type="match status" value="1"/>
</dbReference>
<accession>A0A0W1AWL5</accession>
<dbReference type="Proteomes" id="UP000054709">
    <property type="component" value="Unassembled WGS sequence"/>
</dbReference>
<sequence>MRTKSVTSTWPSIRYVLSTSWNYSKRSIIYYSTVTLLTAMQPFLLILFPKFIIDELTGQQRPQQFILLISLMFIILTFAGYFTGYLQNLGLTQLMKVVFKQIHAHTAQNMNVDFKNTEDPVYLNQMEQAKRSLQSVQNGFQGLFHTFFACLAGFLAFIGYLTVIGRLNLGVIVFLIVSIGCSYGLSLRAKRYEYKHEQQLSELERKKKYYSDIMQDFTFGKEIRINSFNSTLVFLYNLSVQNRQEIQSAISNFYFKSDSLDIVIRLFREGIVYGYLAYLYVHQRITIGDFVMYTTAVAGFSGVLQGIMKDLAHLRTQNLYIEGLRNFLEIEQGEQDEGTSLPLPKGPYTIEFRKVSFTYLGNNQPVFNKISFIIPPHQRLAIVGHNGAGKTTLIKLLSRLYEPDSGEIMLNGINIKRFAKTDFWKLFSTVFQEIHVLAFSLAENVSLREQNESDSLRIYDSLEKAGLSEKVASLKLGILTPMQKLLDDEGVEFSGGENQRMMLARALYKNGELIILDEPTAAVDAIAEFNLYTKFNEMIGERTALYISHRLSSTRFCDQILYMEQGEISEAGTHNELLERSGKYNQMYQIQAQYYKGSEA</sequence>
<keyword evidence="10" id="KW-1185">Reference proteome</keyword>
<name>A0A0W1AWL5_9BACL</name>
<feature type="domain" description="ABC transporter" evidence="8">
    <location>
        <begin position="350"/>
        <end position="590"/>
    </location>
</feature>
<evidence type="ECO:0000313" key="9">
    <source>
        <dbReference type="EMBL" id="KTD85753.1"/>
    </source>
</evidence>
<feature type="transmembrane region" description="Helical" evidence="7">
    <location>
        <begin position="28"/>
        <end position="53"/>
    </location>
</feature>
<dbReference type="AlphaFoldDB" id="A0A0W1AWL5"/>
<dbReference type="InterPro" id="IPR003439">
    <property type="entry name" value="ABC_transporter-like_ATP-bd"/>
</dbReference>
<dbReference type="GO" id="GO:0005524">
    <property type="term" value="F:ATP binding"/>
    <property type="evidence" value="ECO:0007669"/>
    <property type="project" value="UniProtKB-KW"/>
</dbReference>
<keyword evidence="2 7" id="KW-0812">Transmembrane</keyword>
<evidence type="ECO:0000256" key="5">
    <source>
        <dbReference type="ARBA" id="ARBA00022989"/>
    </source>
</evidence>
<feature type="transmembrane region" description="Helical" evidence="7">
    <location>
        <begin position="140"/>
        <end position="161"/>
    </location>
</feature>
<dbReference type="EMBL" id="LCZJ02000026">
    <property type="protein sequence ID" value="KTD85753.1"/>
    <property type="molecule type" value="Genomic_DNA"/>
</dbReference>
<keyword evidence="3" id="KW-0547">Nucleotide-binding</keyword>
<keyword evidence="4" id="KW-0067">ATP-binding</keyword>
<dbReference type="InterPro" id="IPR003593">
    <property type="entry name" value="AAA+_ATPase"/>
</dbReference>
<dbReference type="RefSeq" id="WP_060624586.1">
    <property type="nucleotide sequence ID" value="NZ_LCZJ02000026.1"/>
</dbReference>
<evidence type="ECO:0000259" key="8">
    <source>
        <dbReference type="PROSITE" id="PS50893"/>
    </source>
</evidence>
<evidence type="ECO:0000256" key="4">
    <source>
        <dbReference type="ARBA" id="ARBA00022840"/>
    </source>
</evidence>
<dbReference type="GO" id="GO:0015421">
    <property type="term" value="F:ABC-type oligopeptide transporter activity"/>
    <property type="evidence" value="ECO:0007669"/>
    <property type="project" value="TreeGrafter"/>
</dbReference>
<keyword evidence="6 7" id="KW-0472">Membrane</keyword>
<dbReference type="PROSITE" id="PS50893">
    <property type="entry name" value="ABC_TRANSPORTER_2"/>
    <property type="match status" value="1"/>
</dbReference>
<comment type="subcellular location">
    <subcellularLocation>
        <location evidence="1">Cell membrane</location>
        <topology evidence="1">Multi-pass membrane protein</topology>
    </subcellularLocation>
</comment>
<dbReference type="InterPro" id="IPR027417">
    <property type="entry name" value="P-loop_NTPase"/>
</dbReference>
<evidence type="ECO:0000256" key="3">
    <source>
        <dbReference type="ARBA" id="ARBA00022741"/>
    </source>
</evidence>
<dbReference type="Pfam" id="PF00005">
    <property type="entry name" value="ABC_tran"/>
    <property type="match status" value="1"/>
</dbReference>
<gene>
    <name evidence="9" type="ORF">UQ64_19925</name>
</gene>
<proteinExistence type="predicted"/>
<dbReference type="InterPro" id="IPR036640">
    <property type="entry name" value="ABC1_TM_sf"/>
</dbReference>
<dbReference type="Gene3D" id="1.20.1560.10">
    <property type="entry name" value="ABC transporter type 1, transmembrane domain"/>
    <property type="match status" value="1"/>
</dbReference>
<dbReference type="InterPro" id="IPR039421">
    <property type="entry name" value="Type_1_exporter"/>
</dbReference>
<evidence type="ECO:0000256" key="6">
    <source>
        <dbReference type="ARBA" id="ARBA00023136"/>
    </source>
</evidence>
<reference evidence="9 10" key="1">
    <citation type="journal article" date="2015" name="Int. Biodeterior. Biodegradation">
        <title>Physiological and genetic screening methods for the isolation of methyl tert-butyl ether-degrading bacteria for bioremediation purposes.</title>
        <authorList>
            <person name="Guisado I.M."/>
            <person name="Purswani J."/>
            <person name="Gonzalez Lopez J."/>
            <person name="Pozo C."/>
        </authorList>
    </citation>
    <scope>NUCLEOTIDE SEQUENCE [LARGE SCALE GENOMIC DNA]</scope>
    <source>
        <strain evidence="9 10">SH7</strain>
    </source>
</reference>
<evidence type="ECO:0000256" key="1">
    <source>
        <dbReference type="ARBA" id="ARBA00004651"/>
    </source>
</evidence>
<feature type="transmembrane region" description="Helical" evidence="7">
    <location>
        <begin position="65"/>
        <end position="86"/>
    </location>
</feature>
<dbReference type="OrthoDB" id="9806127at2"/>
<protein>
    <recommendedName>
        <fullName evidence="8">ABC transporter domain-containing protein</fullName>
    </recommendedName>
</protein>
<dbReference type="PANTHER" id="PTHR43394:SF1">
    <property type="entry name" value="ATP-BINDING CASSETTE SUB-FAMILY B MEMBER 10, MITOCHONDRIAL"/>
    <property type="match status" value="1"/>
</dbReference>
<dbReference type="GO" id="GO:0016887">
    <property type="term" value="F:ATP hydrolysis activity"/>
    <property type="evidence" value="ECO:0007669"/>
    <property type="project" value="InterPro"/>
</dbReference>
<dbReference type="SMART" id="SM00382">
    <property type="entry name" value="AAA"/>
    <property type="match status" value="1"/>
</dbReference>
<dbReference type="Gene3D" id="3.40.50.300">
    <property type="entry name" value="P-loop containing nucleotide triphosphate hydrolases"/>
    <property type="match status" value="1"/>
</dbReference>
<dbReference type="SUPFAM" id="SSF52540">
    <property type="entry name" value="P-loop containing nucleoside triphosphate hydrolases"/>
    <property type="match status" value="1"/>
</dbReference>
<evidence type="ECO:0000256" key="2">
    <source>
        <dbReference type="ARBA" id="ARBA00022692"/>
    </source>
</evidence>
<feature type="transmembrane region" description="Helical" evidence="7">
    <location>
        <begin position="167"/>
        <end position="185"/>
    </location>
</feature>
<evidence type="ECO:0000256" key="7">
    <source>
        <dbReference type="SAM" id="Phobius"/>
    </source>
</evidence>
<comment type="caution">
    <text evidence="9">The sequence shown here is derived from an EMBL/GenBank/DDBJ whole genome shotgun (WGS) entry which is preliminary data.</text>
</comment>
<evidence type="ECO:0000313" key="10">
    <source>
        <dbReference type="Proteomes" id="UP000054709"/>
    </source>
</evidence>
<keyword evidence="5 7" id="KW-1133">Transmembrane helix</keyword>
<dbReference type="SUPFAM" id="SSF90123">
    <property type="entry name" value="ABC transporter transmembrane region"/>
    <property type="match status" value="1"/>
</dbReference>
<dbReference type="GO" id="GO:0005886">
    <property type="term" value="C:plasma membrane"/>
    <property type="evidence" value="ECO:0007669"/>
    <property type="project" value="UniProtKB-SubCell"/>
</dbReference>